<proteinExistence type="inferred from homology"/>
<dbReference type="GO" id="GO:0005975">
    <property type="term" value="P:carbohydrate metabolic process"/>
    <property type="evidence" value="ECO:0007669"/>
    <property type="project" value="InterPro"/>
</dbReference>
<reference evidence="7" key="2">
    <citation type="submission" date="2025-08" db="UniProtKB">
        <authorList>
            <consortium name="RefSeq"/>
        </authorList>
    </citation>
    <scope>IDENTIFICATION</scope>
    <source>
        <tissue evidence="7">Leaf</tissue>
    </source>
</reference>
<evidence type="ECO:0000256" key="4">
    <source>
        <dbReference type="RuleBase" id="RU004335"/>
    </source>
</evidence>
<keyword evidence="2" id="KW-0378">Hydrolase</keyword>
<dbReference type="Pfam" id="PF00332">
    <property type="entry name" value="Glyco_hydro_17"/>
    <property type="match status" value="2"/>
</dbReference>
<evidence type="ECO:0000256" key="5">
    <source>
        <dbReference type="SAM" id="SignalP"/>
    </source>
</evidence>
<dbReference type="InterPro" id="IPR017853">
    <property type="entry name" value="GH"/>
</dbReference>
<dbReference type="KEGG" id="soe:110783277"/>
<dbReference type="GeneID" id="110783277"/>
<evidence type="ECO:0000256" key="3">
    <source>
        <dbReference type="ARBA" id="ARBA00023295"/>
    </source>
</evidence>
<dbReference type="SUPFAM" id="SSF51445">
    <property type="entry name" value="(Trans)glycosidases"/>
    <property type="match status" value="1"/>
</dbReference>
<comment type="similarity">
    <text evidence="1 4">Belongs to the glycosyl hydrolase 17 family.</text>
</comment>
<dbReference type="GO" id="GO:0004553">
    <property type="term" value="F:hydrolase activity, hydrolyzing O-glycosyl compounds"/>
    <property type="evidence" value="ECO:0007669"/>
    <property type="project" value="InterPro"/>
</dbReference>
<dbReference type="RefSeq" id="XP_021843279.2">
    <property type="nucleotide sequence ID" value="XM_021987587.2"/>
</dbReference>
<keyword evidence="6" id="KW-1185">Reference proteome</keyword>
<accession>A0A9R0JQJ3</accession>
<organism evidence="6 7">
    <name type="scientific">Spinacia oleracea</name>
    <name type="common">Spinach</name>
    <dbReference type="NCBI Taxonomy" id="3562"/>
    <lineage>
        <taxon>Eukaryota</taxon>
        <taxon>Viridiplantae</taxon>
        <taxon>Streptophyta</taxon>
        <taxon>Embryophyta</taxon>
        <taxon>Tracheophyta</taxon>
        <taxon>Spermatophyta</taxon>
        <taxon>Magnoliopsida</taxon>
        <taxon>eudicotyledons</taxon>
        <taxon>Gunneridae</taxon>
        <taxon>Pentapetalae</taxon>
        <taxon>Caryophyllales</taxon>
        <taxon>Chenopodiaceae</taxon>
        <taxon>Chenopodioideae</taxon>
        <taxon>Anserineae</taxon>
        <taxon>Spinacia</taxon>
    </lineage>
</organism>
<dbReference type="Gene3D" id="3.20.20.80">
    <property type="entry name" value="Glycosidases"/>
    <property type="match status" value="1"/>
</dbReference>
<sequence length="378" mass="42179">MAVAASWLIVAFLLLGIHSTEAQIGVCYGRLGDNLPCAEEVVNLYEYYNIGAMRLYEPDLPTLEALQGTNIQLMLGVRNQDISCIGSDQSNADDWVETNVLPYATTIKYIAVGNEIKPNSTEAPWVEPAMQNILCTLNANGLGTEIKVSTAIDTGLIKNSYPPSNAEFSNLTYITPIINFLRVNDFPLLVNIQPYIAYMNAPKGSIPLDYLLFRETHCVLNDTYNGVNLCYKNLFDAMYDAMYIATQKVCECHNNSNKTLCQDKKSMSNYKPVQQAVSESGQSSGKFKKHHRFPVNFPANFPANGDGDVVTTVENAKTYYKNLIKHVKKEGTPLRPGAIETYLFAMFDEDKKPGDESERFYGLFTNDGHPKYGKLDFS</sequence>
<evidence type="ECO:0000313" key="6">
    <source>
        <dbReference type="Proteomes" id="UP000813463"/>
    </source>
</evidence>
<dbReference type="InterPro" id="IPR044965">
    <property type="entry name" value="Glyco_hydro_17_plant"/>
</dbReference>
<feature type="chain" id="PRO_5046377498" evidence="5">
    <location>
        <begin position="23"/>
        <end position="378"/>
    </location>
</feature>
<dbReference type="InterPro" id="IPR000490">
    <property type="entry name" value="Glyco_hydro_17"/>
</dbReference>
<evidence type="ECO:0000256" key="2">
    <source>
        <dbReference type="ARBA" id="ARBA00022801"/>
    </source>
</evidence>
<keyword evidence="3" id="KW-0326">Glycosidase</keyword>
<evidence type="ECO:0000256" key="1">
    <source>
        <dbReference type="ARBA" id="ARBA00008773"/>
    </source>
</evidence>
<feature type="signal peptide" evidence="5">
    <location>
        <begin position="1"/>
        <end position="22"/>
    </location>
</feature>
<dbReference type="AlphaFoldDB" id="A0A9R0JQJ3"/>
<protein>
    <submittedName>
        <fullName evidence="7">Glucan endo-1,3-beta-glucosidase-like</fullName>
    </submittedName>
</protein>
<dbReference type="PANTHER" id="PTHR32227">
    <property type="entry name" value="GLUCAN ENDO-1,3-BETA-GLUCOSIDASE BG1-RELATED-RELATED"/>
    <property type="match status" value="1"/>
</dbReference>
<evidence type="ECO:0000313" key="7">
    <source>
        <dbReference type="RefSeq" id="XP_021843279.2"/>
    </source>
</evidence>
<name>A0A9R0JQJ3_SPIOL</name>
<keyword evidence="5" id="KW-0732">Signal</keyword>
<dbReference type="Proteomes" id="UP000813463">
    <property type="component" value="Chromosome 4"/>
</dbReference>
<reference evidence="6" key="1">
    <citation type="journal article" date="2021" name="Nat. Commun.">
        <title>Genomic analyses provide insights into spinach domestication and the genetic basis of agronomic traits.</title>
        <authorList>
            <person name="Cai X."/>
            <person name="Sun X."/>
            <person name="Xu C."/>
            <person name="Sun H."/>
            <person name="Wang X."/>
            <person name="Ge C."/>
            <person name="Zhang Z."/>
            <person name="Wang Q."/>
            <person name="Fei Z."/>
            <person name="Jiao C."/>
            <person name="Wang Q."/>
        </authorList>
    </citation>
    <scope>NUCLEOTIDE SEQUENCE [LARGE SCALE GENOMIC DNA]</scope>
    <source>
        <strain evidence="6">cv. Varoflay</strain>
    </source>
</reference>
<gene>
    <name evidence="7" type="primary">LOC110783277</name>
</gene>